<protein>
    <submittedName>
        <fullName evidence="5">Site-specific DNA-methyltransferase</fullName>
    </submittedName>
</protein>
<dbReference type="InterPro" id="IPR029063">
    <property type="entry name" value="SAM-dependent_MTases_sf"/>
</dbReference>
<dbReference type="GO" id="GO:0032259">
    <property type="term" value="P:methylation"/>
    <property type="evidence" value="ECO:0007669"/>
    <property type="project" value="UniProtKB-KW"/>
</dbReference>
<dbReference type="Proteomes" id="UP000649604">
    <property type="component" value="Unassembled WGS sequence"/>
</dbReference>
<dbReference type="GO" id="GO:0003677">
    <property type="term" value="F:DNA binding"/>
    <property type="evidence" value="ECO:0007669"/>
    <property type="project" value="InterPro"/>
</dbReference>
<dbReference type="SUPFAM" id="SSF53335">
    <property type="entry name" value="S-adenosyl-L-methionine-dependent methyltransferases"/>
    <property type="match status" value="1"/>
</dbReference>
<proteinExistence type="inferred from homology"/>
<gene>
    <name evidence="5" type="ORF">GF339_16000</name>
</gene>
<feature type="non-terminal residue" evidence="5">
    <location>
        <position position="246"/>
    </location>
</feature>
<evidence type="ECO:0000256" key="2">
    <source>
        <dbReference type="ARBA" id="ARBA00022603"/>
    </source>
</evidence>
<name>A0A9D5JXQ2_9BACT</name>
<organism evidence="5 6">
    <name type="scientific">candidate division KSB3 bacterium</name>
    <dbReference type="NCBI Taxonomy" id="2044937"/>
    <lineage>
        <taxon>Bacteria</taxon>
        <taxon>candidate division KSB3</taxon>
    </lineage>
</organism>
<dbReference type="InterPro" id="IPR002941">
    <property type="entry name" value="DNA_methylase_N4/N6"/>
</dbReference>
<keyword evidence="3" id="KW-0808">Transferase</keyword>
<comment type="caution">
    <text evidence="5">The sequence shown here is derived from an EMBL/GenBank/DDBJ whole genome shotgun (WGS) entry which is preliminary data.</text>
</comment>
<dbReference type="Gene3D" id="3.40.50.150">
    <property type="entry name" value="Vaccinia Virus protein VP39"/>
    <property type="match status" value="1"/>
</dbReference>
<evidence type="ECO:0000256" key="3">
    <source>
        <dbReference type="ARBA" id="ARBA00022679"/>
    </source>
</evidence>
<accession>A0A9D5JXQ2</accession>
<sequence length="246" mass="28896">MNRLYFGDNLVILKQLYAEHPHGFIDLIYIDPPFNSKRNYNILYEDVDMTDTKAQKEAFADTWSQISYLDTLREIQDIDLALYQVLTVLEKTSLPKGAVSYLCTMAIRIWYMHKVLKETGSFYLHCDPTMSHYLKMVCDMIFDVEHFRSEITWKRTSAHSSANRPGPVHDVILMYSKSGNYVWNKLYQPYDETYLHNFYRHTDPDGRRFRISDLTGSGKRQGATGKEWKGINPTNKGRHWMCPPEE</sequence>
<dbReference type="GO" id="GO:0008170">
    <property type="term" value="F:N-methyltransferase activity"/>
    <property type="evidence" value="ECO:0007669"/>
    <property type="project" value="InterPro"/>
</dbReference>
<evidence type="ECO:0000256" key="1">
    <source>
        <dbReference type="ARBA" id="ARBA00006594"/>
    </source>
</evidence>
<dbReference type="Pfam" id="PF01555">
    <property type="entry name" value="N6_N4_Mtase"/>
    <property type="match status" value="1"/>
</dbReference>
<comment type="similarity">
    <text evidence="1">Belongs to the N(4)/N(6)-methyltransferase family.</text>
</comment>
<dbReference type="InterPro" id="IPR002052">
    <property type="entry name" value="DNA_methylase_N6_adenine_CS"/>
</dbReference>
<dbReference type="EMBL" id="WJJP01000524">
    <property type="protein sequence ID" value="MBD3326089.1"/>
    <property type="molecule type" value="Genomic_DNA"/>
</dbReference>
<keyword evidence="2" id="KW-0489">Methyltransferase</keyword>
<evidence type="ECO:0000313" key="5">
    <source>
        <dbReference type="EMBL" id="MBD3326089.1"/>
    </source>
</evidence>
<feature type="domain" description="DNA methylase N-4/N-6" evidence="4">
    <location>
        <begin position="25"/>
        <end position="236"/>
    </location>
</feature>
<reference evidence="5" key="1">
    <citation type="submission" date="2019-11" db="EMBL/GenBank/DDBJ databases">
        <title>Microbial mats filling the niche in hypersaline microbial mats.</title>
        <authorList>
            <person name="Wong H.L."/>
            <person name="Macleod F.I."/>
            <person name="White R.A. III"/>
            <person name="Burns B.P."/>
        </authorList>
    </citation>
    <scope>NUCLEOTIDE SEQUENCE</scope>
    <source>
        <strain evidence="5">Rbin_158</strain>
    </source>
</reference>
<dbReference type="PROSITE" id="PS00092">
    <property type="entry name" value="N6_MTASE"/>
    <property type="match status" value="1"/>
</dbReference>
<dbReference type="AlphaFoldDB" id="A0A9D5JXQ2"/>
<evidence type="ECO:0000313" key="6">
    <source>
        <dbReference type="Proteomes" id="UP000649604"/>
    </source>
</evidence>
<evidence type="ECO:0000259" key="4">
    <source>
        <dbReference type="Pfam" id="PF01555"/>
    </source>
</evidence>